<evidence type="ECO:0008006" key="4">
    <source>
        <dbReference type="Google" id="ProtNLM"/>
    </source>
</evidence>
<dbReference type="Pfam" id="PF15659">
    <property type="entry name" value="Toxin-JAB1"/>
    <property type="match status" value="1"/>
</dbReference>
<feature type="compositionally biased region" description="Basic and acidic residues" evidence="1">
    <location>
        <begin position="72"/>
        <end position="83"/>
    </location>
</feature>
<evidence type="ECO:0000313" key="3">
    <source>
        <dbReference type="Proteomes" id="UP001108025"/>
    </source>
</evidence>
<dbReference type="RefSeq" id="WP_230669384.1">
    <property type="nucleotide sequence ID" value="NZ_JAJNAY010000001.1"/>
</dbReference>
<gene>
    <name evidence="2" type="ORF">LO744_11395</name>
</gene>
<evidence type="ECO:0000313" key="2">
    <source>
        <dbReference type="EMBL" id="MCD1117464.1"/>
    </source>
</evidence>
<protein>
    <recommendedName>
        <fullName evidence="4">RHS repeat-associated core domain-containing protein</fullName>
    </recommendedName>
</protein>
<sequence>MSTYHMSGNNPIFYVDSNGMNYHDYGVDDNGNTSLIQTTEDKFDRLYKAKSDSKGNAIKGSDGLAQKATEGTGKEDRDYVKVNKETKNSGTIISQLSGKDSEGLSHGTTINSVDARKVFQFAADNSHVEWTIGGFRTGKENIFFSRHISC</sequence>
<accession>A0A9Q3YVZ8</accession>
<dbReference type="EMBL" id="JAJNAY010000001">
    <property type="protein sequence ID" value="MCD1117464.1"/>
    <property type="molecule type" value="Genomic_DNA"/>
</dbReference>
<evidence type="ECO:0000256" key="1">
    <source>
        <dbReference type="SAM" id="MobiDB-lite"/>
    </source>
</evidence>
<dbReference type="Proteomes" id="UP001108025">
    <property type="component" value="Unassembled WGS sequence"/>
</dbReference>
<feature type="region of interest" description="Disordered" evidence="1">
    <location>
        <begin position="51"/>
        <end position="83"/>
    </location>
</feature>
<proteinExistence type="predicted"/>
<dbReference type="AlphaFoldDB" id="A0A9Q3YVZ8"/>
<dbReference type="InterPro" id="IPR028218">
    <property type="entry name" value="Toxin-JAB1"/>
</dbReference>
<keyword evidence="3" id="KW-1185">Reference proteome</keyword>
<comment type="caution">
    <text evidence="2">The sequence shown here is derived from an EMBL/GenBank/DDBJ whole genome shotgun (WGS) entry which is preliminary data.</text>
</comment>
<name>A0A9Q3YVZ8_9FLAO</name>
<reference evidence="2" key="1">
    <citation type="submission" date="2021-11" db="EMBL/GenBank/DDBJ databases">
        <title>Description of novel Chryseobacterium species.</title>
        <authorList>
            <person name="Saticioglu I.B."/>
            <person name="Ay H."/>
            <person name="Altun S."/>
            <person name="Duman M."/>
        </authorList>
    </citation>
    <scope>NUCLEOTIDE SEQUENCE</scope>
    <source>
        <strain evidence="2">C-17</strain>
    </source>
</reference>
<organism evidence="2 3">
    <name type="scientific">Chryseobacterium turcicum</name>
    <dbReference type="NCBI Taxonomy" id="2898076"/>
    <lineage>
        <taxon>Bacteria</taxon>
        <taxon>Pseudomonadati</taxon>
        <taxon>Bacteroidota</taxon>
        <taxon>Flavobacteriia</taxon>
        <taxon>Flavobacteriales</taxon>
        <taxon>Weeksellaceae</taxon>
        <taxon>Chryseobacterium group</taxon>
        <taxon>Chryseobacterium</taxon>
    </lineage>
</organism>